<evidence type="ECO:0000256" key="2">
    <source>
        <dbReference type="ARBA" id="ARBA00004496"/>
    </source>
</evidence>
<dbReference type="EC" id="2.1.2.1" evidence="11"/>
<dbReference type="GO" id="GO:0019264">
    <property type="term" value="P:glycine biosynthetic process from serine"/>
    <property type="evidence" value="ECO:0007669"/>
    <property type="project" value="UniProtKB-UniRule"/>
</dbReference>
<dbReference type="FunFam" id="3.40.640.10:FF:000001">
    <property type="entry name" value="Serine hydroxymethyltransferase"/>
    <property type="match status" value="1"/>
</dbReference>
<evidence type="ECO:0000256" key="6">
    <source>
        <dbReference type="ARBA" id="ARBA00022563"/>
    </source>
</evidence>
<evidence type="ECO:0000256" key="8">
    <source>
        <dbReference type="ARBA" id="ARBA00022679"/>
    </source>
</evidence>
<gene>
    <name evidence="11" type="primary">glyA</name>
    <name evidence="14" type="ORF">SAMN04489712_10864</name>
</gene>
<keyword evidence="7 11" id="KW-0028">Amino-acid biosynthesis</keyword>
<keyword evidence="15" id="KW-1185">Reference proteome</keyword>
<dbReference type="GO" id="GO:0008168">
    <property type="term" value="F:methyltransferase activity"/>
    <property type="evidence" value="ECO:0007669"/>
    <property type="project" value="UniProtKB-KW"/>
</dbReference>
<dbReference type="InterPro" id="IPR019798">
    <property type="entry name" value="Ser_HO-MeTrfase_PLP_BS"/>
</dbReference>
<protein>
    <recommendedName>
        <fullName evidence="11">Serine hydroxymethyltransferase</fullName>
        <shortName evidence="11">SHMT</shortName>
        <shortName evidence="11">Serine methylase</shortName>
        <ecNumber evidence="11">2.1.2.1</ecNumber>
    </recommendedName>
</protein>
<comment type="catalytic activity">
    <reaction evidence="11">
        <text>(6R)-5,10-methylene-5,6,7,8-tetrahydrofolate + glycine + H2O = (6S)-5,6,7,8-tetrahydrofolate + L-serine</text>
        <dbReference type="Rhea" id="RHEA:15481"/>
        <dbReference type="ChEBI" id="CHEBI:15377"/>
        <dbReference type="ChEBI" id="CHEBI:15636"/>
        <dbReference type="ChEBI" id="CHEBI:33384"/>
        <dbReference type="ChEBI" id="CHEBI:57305"/>
        <dbReference type="ChEBI" id="CHEBI:57453"/>
        <dbReference type="EC" id="2.1.2.1"/>
    </reaction>
</comment>
<feature type="domain" description="Serine hydroxymethyltransferase-like" evidence="13">
    <location>
        <begin position="10"/>
        <end position="385"/>
    </location>
</feature>
<dbReference type="InterPro" id="IPR001085">
    <property type="entry name" value="Ser_HO-MeTrfase"/>
</dbReference>
<dbReference type="InterPro" id="IPR015421">
    <property type="entry name" value="PyrdxlP-dep_Trfase_major"/>
</dbReference>
<keyword evidence="6 11" id="KW-0554">One-carbon metabolism</keyword>
<name>A0A1H6BW77_9ACTN</name>
<evidence type="ECO:0000313" key="15">
    <source>
        <dbReference type="Proteomes" id="UP000236723"/>
    </source>
</evidence>
<evidence type="ECO:0000256" key="10">
    <source>
        <dbReference type="ARBA" id="ARBA00054606"/>
    </source>
</evidence>
<dbReference type="SUPFAM" id="SSF53383">
    <property type="entry name" value="PLP-dependent transferases"/>
    <property type="match status" value="1"/>
</dbReference>
<dbReference type="InterPro" id="IPR015424">
    <property type="entry name" value="PyrdxlP-dep_Trfase"/>
</dbReference>
<evidence type="ECO:0000256" key="3">
    <source>
        <dbReference type="ARBA" id="ARBA00006376"/>
    </source>
</evidence>
<feature type="modified residue" description="N6-(pyridoxal phosphate)lysine" evidence="11 12">
    <location>
        <position position="231"/>
    </location>
</feature>
<feature type="binding site" evidence="11">
    <location>
        <position position="122"/>
    </location>
    <ligand>
        <name>(6S)-5,6,7,8-tetrahydrofolate</name>
        <dbReference type="ChEBI" id="CHEBI:57453"/>
    </ligand>
</feature>
<keyword evidence="8 11" id="KW-0808">Transferase</keyword>
<dbReference type="OrthoDB" id="9803846at2"/>
<dbReference type="EMBL" id="FNVO01000008">
    <property type="protein sequence ID" value="SEG64923.1"/>
    <property type="molecule type" value="Genomic_DNA"/>
</dbReference>
<comment type="cofactor">
    <cofactor evidence="1 11 12">
        <name>pyridoxal 5'-phosphate</name>
        <dbReference type="ChEBI" id="CHEBI:597326"/>
    </cofactor>
</comment>
<comment type="subcellular location">
    <subcellularLocation>
        <location evidence="2 11">Cytoplasm</location>
    </subcellularLocation>
</comment>
<evidence type="ECO:0000256" key="1">
    <source>
        <dbReference type="ARBA" id="ARBA00001933"/>
    </source>
</evidence>
<dbReference type="GO" id="GO:0035999">
    <property type="term" value="P:tetrahydrofolate interconversion"/>
    <property type="evidence" value="ECO:0007669"/>
    <property type="project" value="UniProtKB-UniRule"/>
</dbReference>
<dbReference type="GO" id="GO:0004372">
    <property type="term" value="F:glycine hydroxymethyltransferase activity"/>
    <property type="evidence" value="ECO:0007669"/>
    <property type="project" value="UniProtKB-UniRule"/>
</dbReference>
<comment type="function">
    <text evidence="10">Catalyzes the reversible interconversion of serine and glycine with tetrahydrofolate (THF) serving as the one-carbon carrier. This reaction serves as the major source of one-carbon groups required for the biosynthesis of purines, thymidylate, methionine, and other important biomolecules. Also exhibits THF-independent aldolase activity toward beta-hydroxyamino acids, producing glycine and aldehydes, via a retro-aldol mechanism. Thus, is able to catalyze the cleavage of L-allo-threonine.</text>
</comment>
<evidence type="ECO:0000313" key="14">
    <source>
        <dbReference type="EMBL" id="SEG64923.1"/>
    </source>
</evidence>
<comment type="pathway">
    <text evidence="11">Amino-acid biosynthesis; glycine biosynthesis; glycine from L-serine: step 1/1.</text>
</comment>
<evidence type="ECO:0000256" key="4">
    <source>
        <dbReference type="ARBA" id="ARBA00011738"/>
    </source>
</evidence>
<evidence type="ECO:0000256" key="5">
    <source>
        <dbReference type="ARBA" id="ARBA00022490"/>
    </source>
</evidence>
<dbReference type="PROSITE" id="PS00096">
    <property type="entry name" value="SHMT"/>
    <property type="match status" value="1"/>
</dbReference>
<dbReference type="PANTHER" id="PTHR11680">
    <property type="entry name" value="SERINE HYDROXYMETHYLTRANSFERASE"/>
    <property type="match status" value="1"/>
</dbReference>
<comment type="caution">
    <text evidence="11">Lacks conserved residue(s) required for the propagation of feature annotation.</text>
</comment>
<dbReference type="RefSeq" id="WP_103939231.1">
    <property type="nucleotide sequence ID" value="NZ_FNVO01000008.1"/>
</dbReference>
<dbReference type="GO" id="GO:0005829">
    <property type="term" value="C:cytosol"/>
    <property type="evidence" value="ECO:0007669"/>
    <property type="project" value="TreeGrafter"/>
</dbReference>
<evidence type="ECO:0000256" key="12">
    <source>
        <dbReference type="PIRSR" id="PIRSR000412-50"/>
    </source>
</evidence>
<evidence type="ECO:0000256" key="9">
    <source>
        <dbReference type="ARBA" id="ARBA00022898"/>
    </source>
</evidence>
<dbReference type="Pfam" id="PF00464">
    <property type="entry name" value="SHMT"/>
    <property type="match status" value="1"/>
</dbReference>
<evidence type="ECO:0000259" key="13">
    <source>
        <dbReference type="Pfam" id="PF00464"/>
    </source>
</evidence>
<dbReference type="AlphaFoldDB" id="A0A1H6BW77"/>
<dbReference type="NCBIfam" id="NF000586">
    <property type="entry name" value="PRK00011.1"/>
    <property type="match status" value="1"/>
</dbReference>
<dbReference type="GO" id="GO:0042803">
    <property type="term" value="F:protein homodimerization activity"/>
    <property type="evidence" value="ECO:0007669"/>
    <property type="project" value="UniProtKB-ARBA"/>
</dbReference>
<dbReference type="UniPathway" id="UPA00288">
    <property type="reaction ID" value="UER01023"/>
</dbReference>
<evidence type="ECO:0000256" key="7">
    <source>
        <dbReference type="ARBA" id="ARBA00022605"/>
    </source>
</evidence>
<reference evidence="15" key="1">
    <citation type="submission" date="2016-10" db="EMBL/GenBank/DDBJ databases">
        <authorList>
            <person name="Varghese N."/>
            <person name="Submissions S."/>
        </authorList>
    </citation>
    <scope>NUCLEOTIDE SEQUENCE [LARGE SCALE GENOMIC DNA]</scope>
    <source>
        <strain evidence="15">DSM 43163</strain>
    </source>
</reference>
<dbReference type="InterPro" id="IPR015422">
    <property type="entry name" value="PyrdxlP-dep_Trfase_small"/>
</dbReference>
<comment type="pathway">
    <text evidence="11">One-carbon metabolism; tetrahydrofolate interconversion.</text>
</comment>
<feature type="binding site" evidence="11">
    <location>
        <position position="246"/>
    </location>
    <ligand>
        <name>(6S)-5,6,7,8-tetrahydrofolate</name>
        <dbReference type="ChEBI" id="CHEBI:57453"/>
    </ligand>
</feature>
<dbReference type="Proteomes" id="UP000236723">
    <property type="component" value="Unassembled WGS sequence"/>
</dbReference>
<dbReference type="InterPro" id="IPR039429">
    <property type="entry name" value="SHMT-like_dom"/>
</dbReference>
<keyword evidence="9 11" id="KW-0663">Pyridoxal phosphate</keyword>
<keyword evidence="5 11" id="KW-0963">Cytoplasm</keyword>
<dbReference type="UniPathway" id="UPA00193"/>
<feature type="binding site" evidence="11">
    <location>
        <begin position="126"/>
        <end position="128"/>
    </location>
    <ligand>
        <name>(6S)-5,6,7,8-tetrahydrofolate</name>
        <dbReference type="ChEBI" id="CHEBI:57453"/>
    </ligand>
</feature>
<dbReference type="GO" id="GO:0030170">
    <property type="term" value="F:pyridoxal phosphate binding"/>
    <property type="evidence" value="ECO:0007669"/>
    <property type="project" value="UniProtKB-UniRule"/>
</dbReference>
<comment type="similarity">
    <text evidence="3 11">Belongs to the SHMT family.</text>
</comment>
<organism evidence="14 15">
    <name type="scientific">Thermomonospora echinospora</name>
    <dbReference type="NCBI Taxonomy" id="1992"/>
    <lineage>
        <taxon>Bacteria</taxon>
        <taxon>Bacillati</taxon>
        <taxon>Actinomycetota</taxon>
        <taxon>Actinomycetes</taxon>
        <taxon>Streptosporangiales</taxon>
        <taxon>Thermomonosporaceae</taxon>
        <taxon>Thermomonospora</taxon>
    </lineage>
</organism>
<keyword evidence="14" id="KW-0489">Methyltransferase</keyword>
<dbReference type="PANTHER" id="PTHR11680:SF50">
    <property type="entry name" value="SERINE HYDROXYMETHYLTRANSFERASE"/>
    <property type="match status" value="1"/>
</dbReference>
<dbReference type="InterPro" id="IPR049943">
    <property type="entry name" value="Ser_HO-MeTrfase-like"/>
</dbReference>
<dbReference type="PIRSF" id="PIRSF000412">
    <property type="entry name" value="SHMT"/>
    <property type="match status" value="1"/>
</dbReference>
<dbReference type="HAMAP" id="MF_00051">
    <property type="entry name" value="SHMT"/>
    <property type="match status" value="1"/>
</dbReference>
<dbReference type="GO" id="GO:0032259">
    <property type="term" value="P:methylation"/>
    <property type="evidence" value="ECO:0007669"/>
    <property type="project" value="UniProtKB-KW"/>
</dbReference>
<feature type="site" description="Plays an important role in substrate specificity" evidence="11">
    <location>
        <position position="230"/>
    </location>
</feature>
<dbReference type="Gene3D" id="3.90.1150.10">
    <property type="entry name" value="Aspartate Aminotransferase, domain 1"/>
    <property type="match status" value="1"/>
</dbReference>
<proteinExistence type="inferred from homology"/>
<evidence type="ECO:0000256" key="11">
    <source>
        <dbReference type="HAMAP-Rule" id="MF_00051"/>
    </source>
</evidence>
<dbReference type="Gene3D" id="3.40.640.10">
    <property type="entry name" value="Type I PLP-dependent aspartate aminotransferase-like (Major domain)"/>
    <property type="match status" value="1"/>
</dbReference>
<accession>A0A1H6BW77</accession>
<sequence length="423" mass="44713">MHQPAIPHLHAADPDIARLVEAEARRQFDKARLIASENYVSPAVLEATGSVLTNKYSEGYCGRRYYEGQQNVDPIETLAVERAKGVFGAAHANVQPYSGSPANLAVYLAFAEPGDTVMGMSLPMGGHLTHGWSVSATGRWFTSVRYGVRADTGRIDLDEVRDLARRERPKIIWCGGTAVPRTIDFPAFAEIAREVGAVLAADVAHIAGLIAGGAHPSPVGHADVITTTTHKTLRGPRGAMIMSTAEHAAAVDKAVFPGLQGGPHNHTTAGIAVALKEAADPGFGAYAHQIVANAAALATALLERGFDLVSGGTDNHLILIDLTSRGVAGKPAARALDRAGIELNHNTVPFDPRKPFDPSGLRLGTAAITTRGLTERHMPHLAAWIDEAVQAAAKQDEARLDGIAAEIRELLAAFPMPGWAPTP</sequence>
<comment type="subunit">
    <text evidence="4 11">Homodimer.</text>
</comment>
<dbReference type="CDD" id="cd00378">
    <property type="entry name" value="SHMT"/>
    <property type="match status" value="1"/>
</dbReference>